<keyword evidence="1" id="KW-0732">Signal</keyword>
<dbReference type="PANTHER" id="PTHR42951:SF14">
    <property type="entry name" value="METALLO-BETA-LACTAMASE SUPERFAMILY PROTEIN"/>
    <property type="match status" value="1"/>
</dbReference>
<comment type="caution">
    <text evidence="3">The sequence shown here is derived from an EMBL/GenBank/DDBJ whole genome shotgun (WGS) entry which is preliminary data.</text>
</comment>
<dbReference type="Pfam" id="PF00753">
    <property type="entry name" value="Lactamase_B"/>
    <property type="match status" value="1"/>
</dbReference>
<dbReference type="InterPro" id="IPR036866">
    <property type="entry name" value="RibonucZ/Hydroxyglut_hydro"/>
</dbReference>
<dbReference type="Gene3D" id="3.60.15.10">
    <property type="entry name" value="Ribonuclease Z/Hydroxyacylglutathione hydrolase-like"/>
    <property type="match status" value="1"/>
</dbReference>
<dbReference type="SUPFAM" id="SSF56281">
    <property type="entry name" value="Metallo-hydrolase/oxidoreductase"/>
    <property type="match status" value="1"/>
</dbReference>
<feature type="domain" description="Metallo-beta-lactamase" evidence="2">
    <location>
        <begin position="38"/>
        <end position="223"/>
    </location>
</feature>
<reference evidence="3" key="2">
    <citation type="submission" date="2020-09" db="EMBL/GenBank/DDBJ databases">
        <authorList>
            <person name="Sun Q."/>
            <person name="Kim S."/>
        </authorList>
    </citation>
    <scope>NUCLEOTIDE SEQUENCE</scope>
    <source>
        <strain evidence="3">KCTC 12711</strain>
    </source>
</reference>
<dbReference type="Proteomes" id="UP000614811">
    <property type="component" value="Unassembled WGS sequence"/>
</dbReference>
<evidence type="ECO:0000256" key="1">
    <source>
        <dbReference type="SAM" id="SignalP"/>
    </source>
</evidence>
<feature type="chain" id="PRO_5037461284" evidence="1">
    <location>
        <begin position="20"/>
        <end position="288"/>
    </location>
</feature>
<dbReference type="RefSeq" id="WP_189402719.1">
    <property type="nucleotide sequence ID" value="NZ_BMXA01000008.1"/>
</dbReference>
<gene>
    <name evidence="3" type="ORF">GCM10008090_32010</name>
</gene>
<dbReference type="PANTHER" id="PTHR42951">
    <property type="entry name" value="METALLO-BETA-LACTAMASE DOMAIN-CONTAINING"/>
    <property type="match status" value="1"/>
</dbReference>
<proteinExistence type="predicted"/>
<sequence>MKKLISFVASALMAHSAFAADTKPLTIDVYNAAPSSFGVTSTLVYGETEAMVIDAGFTKADALRIAAKVFDSNKELNSIFISQADPDYYFGAETLHAIFPNAEIITTPAVQKALEKKMPSKVEFWGPKMGANAPLKPIVPKIYTKPSLTIDGQTIEIRGTEGILAHRPYLWIPSSKVILGNIGVFGNMHLWMADAQSDESQEAWKQQLNEMIALKPAMVIPGHMSQGTPTTADTIQHSLDYINAFQKAKEDSNNSAELIKTLTAKFPNAQGALNLEIAAKVHKGEMEW</sequence>
<dbReference type="EMBL" id="BMXA01000008">
    <property type="protein sequence ID" value="GHA19864.1"/>
    <property type="molecule type" value="Genomic_DNA"/>
</dbReference>
<accession>A0A918S1Z2</accession>
<dbReference type="CDD" id="cd07739">
    <property type="entry name" value="metallo-hydrolase-like_MBL-fold"/>
    <property type="match status" value="1"/>
</dbReference>
<feature type="signal peptide" evidence="1">
    <location>
        <begin position="1"/>
        <end position="19"/>
    </location>
</feature>
<organism evidence="3 4">
    <name type="scientific">Arenicella chitinivorans</name>
    <dbReference type="NCBI Taxonomy" id="1329800"/>
    <lineage>
        <taxon>Bacteria</taxon>
        <taxon>Pseudomonadati</taxon>
        <taxon>Pseudomonadota</taxon>
        <taxon>Gammaproteobacteria</taxon>
        <taxon>Arenicellales</taxon>
        <taxon>Arenicellaceae</taxon>
        <taxon>Arenicella</taxon>
    </lineage>
</organism>
<dbReference type="AlphaFoldDB" id="A0A918S1Z2"/>
<dbReference type="InterPro" id="IPR001279">
    <property type="entry name" value="Metallo-B-lactamas"/>
</dbReference>
<reference evidence="3" key="1">
    <citation type="journal article" date="2014" name="Int. J. Syst. Evol. Microbiol.">
        <title>Complete genome sequence of Corynebacterium casei LMG S-19264T (=DSM 44701T), isolated from a smear-ripened cheese.</title>
        <authorList>
            <consortium name="US DOE Joint Genome Institute (JGI-PGF)"/>
            <person name="Walter F."/>
            <person name="Albersmeier A."/>
            <person name="Kalinowski J."/>
            <person name="Ruckert C."/>
        </authorList>
    </citation>
    <scope>NUCLEOTIDE SEQUENCE</scope>
    <source>
        <strain evidence="3">KCTC 12711</strain>
    </source>
</reference>
<protein>
    <submittedName>
        <fullName evidence="3">MBL fold metallo-hydrolase</fullName>
    </submittedName>
</protein>
<evidence type="ECO:0000259" key="2">
    <source>
        <dbReference type="SMART" id="SM00849"/>
    </source>
</evidence>
<name>A0A918S1Z2_9GAMM</name>
<keyword evidence="4" id="KW-1185">Reference proteome</keyword>
<evidence type="ECO:0000313" key="4">
    <source>
        <dbReference type="Proteomes" id="UP000614811"/>
    </source>
</evidence>
<evidence type="ECO:0000313" key="3">
    <source>
        <dbReference type="EMBL" id="GHA19864.1"/>
    </source>
</evidence>
<dbReference type="SMART" id="SM00849">
    <property type="entry name" value="Lactamase_B"/>
    <property type="match status" value="1"/>
</dbReference>
<dbReference type="InterPro" id="IPR050855">
    <property type="entry name" value="NDM-1-like"/>
</dbReference>